<reference evidence="2 3" key="1">
    <citation type="submission" date="2013-12" db="EMBL/GenBank/DDBJ databases">
        <authorList>
            <person name="Cubeta M."/>
            <person name="Pakala S."/>
            <person name="Fedorova N."/>
            <person name="Thomas E."/>
            <person name="Dean R."/>
            <person name="Jabaji S."/>
            <person name="Neate S."/>
            <person name="Toda T."/>
            <person name="Tavantzis S."/>
            <person name="Vilgalys R."/>
            <person name="Bharathan N."/>
            <person name="Pakala S."/>
            <person name="Losada L.S."/>
            <person name="Zafar N."/>
            <person name="Nierman W."/>
        </authorList>
    </citation>
    <scope>NUCLEOTIDE SEQUENCE [LARGE SCALE GENOMIC DNA]</scope>
    <source>
        <strain evidence="2 3">123E</strain>
    </source>
</reference>
<dbReference type="Proteomes" id="UP000027456">
    <property type="component" value="Unassembled WGS sequence"/>
</dbReference>
<dbReference type="OrthoDB" id="60422at2759"/>
<keyword evidence="3" id="KW-1185">Reference proteome</keyword>
<dbReference type="HOGENOM" id="CLU_106355_0_0_1"/>
<name>A0A074RTH3_9AGAM</name>
<dbReference type="InterPro" id="IPR019953">
    <property type="entry name" value="OHR"/>
</dbReference>
<dbReference type="Gene3D" id="3.30.300.20">
    <property type="match status" value="1"/>
</dbReference>
<dbReference type="PANTHER" id="PTHR33797">
    <property type="entry name" value="ORGANIC HYDROPEROXIDE RESISTANCE PROTEIN-LIKE"/>
    <property type="match status" value="1"/>
</dbReference>
<gene>
    <name evidence="2" type="ORF">V565_119700</name>
</gene>
<dbReference type="PANTHER" id="PTHR33797:SF2">
    <property type="entry name" value="ORGANIC HYDROPEROXIDE RESISTANCE PROTEIN-LIKE"/>
    <property type="match status" value="1"/>
</dbReference>
<dbReference type="InterPro" id="IPR003718">
    <property type="entry name" value="OsmC/Ohr_fam"/>
</dbReference>
<organism evidence="2 3">
    <name type="scientific">Rhizoctonia solani 123E</name>
    <dbReference type="NCBI Taxonomy" id="1423351"/>
    <lineage>
        <taxon>Eukaryota</taxon>
        <taxon>Fungi</taxon>
        <taxon>Dikarya</taxon>
        <taxon>Basidiomycota</taxon>
        <taxon>Agaricomycotina</taxon>
        <taxon>Agaricomycetes</taxon>
        <taxon>Cantharellales</taxon>
        <taxon>Ceratobasidiaceae</taxon>
        <taxon>Rhizoctonia</taxon>
    </lineage>
</organism>
<comment type="similarity">
    <text evidence="1">Belongs to the OsmC/Ohr family.</text>
</comment>
<dbReference type="NCBIfam" id="TIGR03561">
    <property type="entry name" value="organ_hyd_perox"/>
    <property type="match status" value="1"/>
</dbReference>
<sequence length="162" mass="16595">MISAIRPSINVAARQGVFLAQRRTVISLANTVYTAHATASGAGRNGSTKLDDGSLDIKLASPKEMGGSGQGNNPEQLFALGYASCFLGALQLVAKNKNAKLSDDVKIKAAVSIGEAKGSGGFGIGVELTAIGADAALVHEAHTVCPYSRILSEGAEVKLNVK</sequence>
<evidence type="ECO:0000256" key="1">
    <source>
        <dbReference type="ARBA" id="ARBA00007378"/>
    </source>
</evidence>
<dbReference type="Pfam" id="PF02566">
    <property type="entry name" value="OsmC"/>
    <property type="match status" value="1"/>
</dbReference>
<dbReference type="SUPFAM" id="SSF82784">
    <property type="entry name" value="OsmC-like"/>
    <property type="match status" value="1"/>
</dbReference>
<dbReference type="InterPro" id="IPR036102">
    <property type="entry name" value="OsmC/Ohrsf"/>
</dbReference>
<dbReference type="InterPro" id="IPR015946">
    <property type="entry name" value="KH_dom-like_a/b"/>
</dbReference>
<comment type="caution">
    <text evidence="2">The sequence shown here is derived from an EMBL/GenBank/DDBJ whole genome shotgun (WGS) entry which is preliminary data.</text>
</comment>
<proteinExistence type="inferred from homology"/>
<dbReference type="EMBL" id="AZST01000482">
    <property type="protein sequence ID" value="KEP48630.1"/>
    <property type="molecule type" value="Genomic_DNA"/>
</dbReference>
<evidence type="ECO:0000313" key="3">
    <source>
        <dbReference type="Proteomes" id="UP000027456"/>
    </source>
</evidence>
<dbReference type="AlphaFoldDB" id="A0A074RTH3"/>
<dbReference type="Gene3D" id="2.20.25.10">
    <property type="match status" value="1"/>
</dbReference>
<protein>
    <submittedName>
        <fullName evidence="2">Organic hydroperoxide resistance protein OhrB, 0smC family protein</fullName>
    </submittedName>
</protein>
<dbReference type="GO" id="GO:0006979">
    <property type="term" value="P:response to oxidative stress"/>
    <property type="evidence" value="ECO:0007669"/>
    <property type="project" value="InterPro"/>
</dbReference>
<accession>A0A074RTH3</accession>
<evidence type="ECO:0000313" key="2">
    <source>
        <dbReference type="EMBL" id="KEP48630.1"/>
    </source>
</evidence>